<comment type="cofactor">
    <cofactor evidence="1">
        <name>Mn(2+)</name>
        <dbReference type="ChEBI" id="CHEBI:29035"/>
    </cofactor>
</comment>
<comment type="subcellular location">
    <subcellularLocation>
        <location evidence="3">Cytoplasm</location>
    </subcellularLocation>
</comment>
<dbReference type="Gene3D" id="1.10.1410.10">
    <property type="match status" value="1"/>
</dbReference>
<dbReference type="InterPro" id="IPR002058">
    <property type="entry name" value="PAP_assoc"/>
</dbReference>
<feature type="domain" description="PAP-associated" evidence="11">
    <location>
        <begin position="883"/>
        <end position="933"/>
    </location>
</feature>
<dbReference type="Gene3D" id="3.30.460.10">
    <property type="entry name" value="Beta Polymerase, domain 2"/>
    <property type="match status" value="1"/>
</dbReference>
<dbReference type="SUPFAM" id="SSF81301">
    <property type="entry name" value="Nucleotidyltransferase"/>
    <property type="match status" value="1"/>
</dbReference>
<evidence type="ECO:0000256" key="1">
    <source>
        <dbReference type="ARBA" id="ARBA00001936"/>
    </source>
</evidence>
<feature type="domain" description="Poly(A) RNA polymerase mitochondrial-like central palm" evidence="12">
    <location>
        <begin position="235"/>
        <end position="345"/>
    </location>
</feature>
<proteinExistence type="inferred from homology"/>
<evidence type="ECO:0000256" key="2">
    <source>
        <dbReference type="ARBA" id="ARBA00001946"/>
    </source>
</evidence>
<feature type="compositionally biased region" description="Polar residues" evidence="10">
    <location>
        <begin position="79"/>
        <end position="91"/>
    </location>
</feature>
<dbReference type="InParanoid" id="A0A2P5HZZ9"/>
<evidence type="ECO:0000256" key="4">
    <source>
        <dbReference type="ARBA" id="ARBA00008593"/>
    </source>
</evidence>
<dbReference type="EMBL" id="MAVT02000444">
    <property type="protein sequence ID" value="POS75789.1"/>
    <property type="molecule type" value="Genomic_DNA"/>
</dbReference>
<keyword evidence="6" id="KW-0963">Cytoplasm</keyword>
<keyword evidence="9" id="KW-0460">Magnesium</keyword>
<dbReference type="GO" id="GO:0010605">
    <property type="term" value="P:negative regulation of macromolecule metabolic process"/>
    <property type="evidence" value="ECO:0007669"/>
    <property type="project" value="UniProtKB-ARBA"/>
</dbReference>
<evidence type="ECO:0000256" key="9">
    <source>
        <dbReference type="ARBA" id="ARBA00022842"/>
    </source>
</evidence>
<organism evidence="13 14">
    <name type="scientific">Diaporthe helianthi</name>
    <dbReference type="NCBI Taxonomy" id="158607"/>
    <lineage>
        <taxon>Eukaryota</taxon>
        <taxon>Fungi</taxon>
        <taxon>Dikarya</taxon>
        <taxon>Ascomycota</taxon>
        <taxon>Pezizomycotina</taxon>
        <taxon>Sordariomycetes</taxon>
        <taxon>Sordariomycetidae</taxon>
        <taxon>Diaporthales</taxon>
        <taxon>Diaporthaceae</taxon>
        <taxon>Diaporthe</taxon>
    </lineage>
</organism>
<evidence type="ECO:0000313" key="13">
    <source>
        <dbReference type="EMBL" id="POS75789.1"/>
    </source>
</evidence>
<dbReference type="AlphaFoldDB" id="A0A2P5HZZ9"/>
<feature type="compositionally biased region" description="Polar residues" evidence="10">
    <location>
        <begin position="967"/>
        <end position="984"/>
    </location>
</feature>
<evidence type="ECO:0000256" key="8">
    <source>
        <dbReference type="ARBA" id="ARBA00022723"/>
    </source>
</evidence>
<dbReference type="GO" id="GO:0005737">
    <property type="term" value="C:cytoplasm"/>
    <property type="evidence" value="ECO:0007669"/>
    <property type="project" value="UniProtKB-SubCell"/>
</dbReference>
<feature type="compositionally biased region" description="Polar residues" evidence="10">
    <location>
        <begin position="107"/>
        <end position="139"/>
    </location>
</feature>
<keyword evidence="14" id="KW-1185">Reference proteome</keyword>
<reference evidence="13" key="1">
    <citation type="submission" date="2017-09" db="EMBL/GenBank/DDBJ databases">
        <title>Polyketide synthases of a Diaporthe helianthi virulent isolate.</title>
        <authorList>
            <person name="Baroncelli R."/>
        </authorList>
    </citation>
    <scope>NUCLEOTIDE SEQUENCE [LARGE SCALE GENOMIC DNA]</scope>
    <source>
        <strain evidence="13">7/96</strain>
    </source>
</reference>
<evidence type="ECO:0000256" key="7">
    <source>
        <dbReference type="ARBA" id="ARBA00022679"/>
    </source>
</evidence>
<dbReference type="InterPro" id="IPR043519">
    <property type="entry name" value="NT_sf"/>
</dbReference>
<keyword evidence="8" id="KW-0479">Metal-binding</keyword>
<feature type="compositionally biased region" description="Low complexity" evidence="10">
    <location>
        <begin position="27"/>
        <end position="38"/>
    </location>
</feature>
<dbReference type="STRING" id="158607.A0A2P5HZZ9"/>
<evidence type="ECO:0000259" key="12">
    <source>
        <dbReference type="Pfam" id="PF22600"/>
    </source>
</evidence>
<evidence type="ECO:0000259" key="11">
    <source>
        <dbReference type="Pfam" id="PF03828"/>
    </source>
</evidence>
<feature type="compositionally biased region" description="Polar residues" evidence="10">
    <location>
        <begin position="169"/>
        <end position="202"/>
    </location>
</feature>
<protein>
    <recommendedName>
        <fullName evidence="5">polynucleotide adenylyltransferase</fullName>
        <ecNumber evidence="5">2.7.7.19</ecNumber>
    </recommendedName>
</protein>
<feature type="compositionally biased region" description="Basic and acidic residues" evidence="10">
    <location>
        <begin position="393"/>
        <end position="405"/>
    </location>
</feature>
<feature type="region of interest" description="Disordered" evidence="10">
    <location>
        <begin position="26"/>
        <end position="207"/>
    </location>
</feature>
<dbReference type="GO" id="GO:0046872">
    <property type="term" value="F:metal ion binding"/>
    <property type="evidence" value="ECO:0007669"/>
    <property type="project" value="UniProtKB-KW"/>
</dbReference>
<dbReference type="OrthoDB" id="407432at2759"/>
<comment type="cofactor">
    <cofactor evidence="2">
        <name>Mg(2+)</name>
        <dbReference type="ChEBI" id="CHEBI:18420"/>
    </cofactor>
</comment>
<evidence type="ECO:0000256" key="3">
    <source>
        <dbReference type="ARBA" id="ARBA00004496"/>
    </source>
</evidence>
<comment type="caution">
    <text evidence="13">The sequence shown here is derived from an EMBL/GenBank/DDBJ whole genome shotgun (WGS) entry which is preliminary data.</text>
</comment>
<accession>A0A2P5HZZ9</accession>
<dbReference type="EC" id="2.7.7.19" evidence="5"/>
<feature type="region of interest" description="Disordered" evidence="10">
    <location>
        <begin position="359"/>
        <end position="413"/>
    </location>
</feature>
<sequence>MTTMQDSGQQDNVSLEARMRNLILKNADQAQAQAAAADVPRSSSQPMVPPVMDSPASAPNQDIQGQPKAAHTNGRKRMNQAQRRQMSSQLSVDIDHRATGPQPGHSRGQSTGNHQRQAHANQQGRNYRSQSAAFQSSYGNHPHGRRQASPSLPAFAPPPVLFDWRQRGGASNSFNGAAQHNFSRSNHASRNSTGQFGSSYNQRPFYPRAEDLGPQVALLERLSEDILANAEIAFEQIQEKENFRLLIEDACRVAIDRHEKMANGQADFPAMSVQLRCFGSLSSGFATKSSDMDLGLLSPYSQPEPDNPDSPIPRIIEKTFLEMGIGARLLSKTRVPIIKVCQKPTKKLYSDLMEEREKWEKGVVEEHEPEDEEGEHKSASNSGDQSHGNGKANGDDHGPVADDSKINSNSDNITVDEHGIDQYQALLDELKQGAKSLPNYYGAAKKTLRKLGGKDITNSTAANFGEEDFRILNDVCKAFVQGLADDTLRSRLQAHASLAFDQHTAMPNNRSIFGVMAQIEGEKLTMAFESRTILERNDHCEQLARNRVVHWRELQNRPNFGLDPLGYNKDLLSGTEYLKKIPSIGLLLLEQGQYESAVPYHNRTIRLLTDLGGHDLPSYKSPVLPVVLNQYSQGIYDHGIRAQVSDWLKANPSTTLRALARRHKSLQLAREFEKALEKGLYSTEVAHDIQAYIELLRGPMSRISTADVHYDSILPMTPDQGALVARIREFSDPSRMSPNLPRDPYRDKLEFPSSGIGVQCDINFSAQLAIHNTHLLRCYSLTDPRVRPLVLFVKHWAKVRGINTSYRGTLSSYGYVLMVLHYLINVAQPFVCPNLQVMAPQVDPQHCADNTTVCQGKYVWFWKNEGEIKAAAKQGGLTQNLDSIGLLLRGFFEYYAQGNMMSSGHMRGFDWGRDVVSLRTPGGILSKQTKGWTGAKTVLEVQSADKPPAVEPEMPQADPVSGAEDQGGTTSIATAQPQASQDPATLSRVPQDRSKHEVKEVRHRYLFAIEDPFELDHNVARTVTHNGIVSIRDEFRRAWRIIRAAGRNQPQENLLQDVSQDVHAEHTSFAELIDELHGPQSAPA</sequence>
<comment type="similarity">
    <text evidence="4">Belongs to the DNA polymerase type-B-like family.</text>
</comment>
<dbReference type="GO" id="GO:1990817">
    <property type="term" value="F:poly(A) RNA polymerase activity"/>
    <property type="evidence" value="ECO:0007669"/>
    <property type="project" value="UniProtKB-EC"/>
</dbReference>
<evidence type="ECO:0000313" key="14">
    <source>
        <dbReference type="Proteomes" id="UP000094444"/>
    </source>
</evidence>
<dbReference type="GO" id="GO:0031123">
    <property type="term" value="P:RNA 3'-end processing"/>
    <property type="evidence" value="ECO:0007669"/>
    <property type="project" value="TreeGrafter"/>
</dbReference>
<evidence type="ECO:0000256" key="6">
    <source>
        <dbReference type="ARBA" id="ARBA00022490"/>
    </source>
</evidence>
<evidence type="ECO:0000256" key="5">
    <source>
        <dbReference type="ARBA" id="ARBA00012388"/>
    </source>
</evidence>
<feature type="region of interest" description="Disordered" evidence="10">
    <location>
        <begin position="945"/>
        <end position="997"/>
    </location>
</feature>
<dbReference type="PANTHER" id="PTHR12271:SF40">
    <property type="entry name" value="POLY(A) RNA POLYMERASE GLD2"/>
    <property type="match status" value="1"/>
</dbReference>
<dbReference type="SUPFAM" id="SSF81631">
    <property type="entry name" value="PAP/OAS1 substrate-binding domain"/>
    <property type="match status" value="1"/>
</dbReference>
<dbReference type="GO" id="GO:0050265">
    <property type="term" value="F:RNA uridylyltransferase activity"/>
    <property type="evidence" value="ECO:0007669"/>
    <property type="project" value="TreeGrafter"/>
</dbReference>
<gene>
    <name evidence="13" type="ORF">DHEL01_v205822</name>
</gene>
<name>A0A2P5HZZ9_DIAHE</name>
<dbReference type="Pfam" id="PF22600">
    <property type="entry name" value="MTPAP-like_central"/>
    <property type="match status" value="1"/>
</dbReference>
<dbReference type="Pfam" id="PF03828">
    <property type="entry name" value="PAP_assoc"/>
    <property type="match status" value="1"/>
</dbReference>
<keyword evidence="7" id="KW-0808">Transferase</keyword>
<dbReference type="Proteomes" id="UP000094444">
    <property type="component" value="Unassembled WGS sequence"/>
</dbReference>
<evidence type="ECO:0000256" key="10">
    <source>
        <dbReference type="SAM" id="MobiDB-lite"/>
    </source>
</evidence>
<dbReference type="InterPro" id="IPR054708">
    <property type="entry name" value="MTPAP-like_central"/>
</dbReference>
<feature type="compositionally biased region" description="Polar residues" evidence="10">
    <location>
        <begin position="379"/>
        <end position="388"/>
    </location>
</feature>
<dbReference type="PANTHER" id="PTHR12271">
    <property type="entry name" value="POLY A POLYMERASE CID PAP -RELATED"/>
    <property type="match status" value="1"/>
</dbReference>